<evidence type="ECO:0000256" key="1">
    <source>
        <dbReference type="ARBA" id="ARBA00004906"/>
    </source>
</evidence>
<evidence type="ECO:0000313" key="4">
    <source>
        <dbReference type="EMBL" id="PSR88788.1"/>
    </source>
</evidence>
<dbReference type="SUPFAM" id="SSF81383">
    <property type="entry name" value="F-box domain"/>
    <property type="match status" value="1"/>
</dbReference>
<dbReference type="AlphaFoldDB" id="A0A2T3AAL6"/>
<sequence>MFGLAAMDGVSRPCSLAMAMHEVPFNNHNDTVTDQSFITEPSNSGLASLPSELIDHILSYLSPLDLSAVSRVSHVLYAHALADHLWQSIVQANVPGGQVTTSYPCASFRELYVAHDPHWFLTKYKIWFCDKDLSGKLVIARYDERRGVIEGYQLLATSVVSSSEANSPSLMQTDLEIHNFDPQVHLHLDKPILQIGATTSGNKFSAETRMSLEDKHTDAMVSNLLLARALPDSTAAELSNRSFPYGNVWPPPAIPAATRVSASHLVEDGAASAVPHDLPVRRSEISDKVFKIRSWLDTSPASFANISLNRGDSLNGGWSFNSAASLFGQVSRPWLPSLFGGSDMPMSVRLGDSVTTYSTLEPDLYTPTADQPWKGIWVGDYSSHGCEFLLIKQNHATPFDEEAFDATRTDCETEAEFARRKTDARKYRGSLEAVKLTGDVNVPRGECTFVADDLGENGFVTTVQEQPFLGARVVQSKGHIARSGFTHDRYIPSQLLLISEDRLAQLWVGYNHISFFQRVNIDQFLVPS</sequence>
<keyword evidence="2" id="KW-0833">Ubl conjugation pathway</keyword>
<feature type="domain" description="F-box" evidence="3">
    <location>
        <begin position="43"/>
        <end position="89"/>
    </location>
</feature>
<dbReference type="OrthoDB" id="722566at2759"/>
<reference evidence="4 5" key="1">
    <citation type="journal article" date="2018" name="Mycol. Prog.">
        <title>Coniella lustricola, a new species from submerged detritus.</title>
        <authorList>
            <person name="Raudabaugh D.B."/>
            <person name="Iturriaga T."/>
            <person name="Carver A."/>
            <person name="Mondo S."/>
            <person name="Pangilinan J."/>
            <person name="Lipzen A."/>
            <person name="He G."/>
            <person name="Amirebrahimi M."/>
            <person name="Grigoriev I.V."/>
            <person name="Miller A.N."/>
        </authorList>
    </citation>
    <scope>NUCLEOTIDE SEQUENCE [LARGE SCALE GENOMIC DNA]</scope>
    <source>
        <strain evidence="4 5">B22-T-1</strain>
    </source>
</reference>
<organism evidence="4 5">
    <name type="scientific">Coniella lustricola</name>
    <dbReference type="NCBI Taxonomy" id="2025994"/>
    <lineage>
        <taxon>Eukaryota</taxon>
        <taxon>Fungi</taxon>
        <taxon>Dikarya</taxon>
        <taxon>Ascomycota</taxon>
        <taxon>Pezizomycotina</taxon>
        <taxon>Sordariomycetes</taxon>
        <taxon>Sordariomycetidae</taxon>
        <taxon>Diaporthales</taxon>
        <taxon>Schizoparmaceae</taxon>
        <taxon>Coniella</taxon>
    </lineage>
</organism>
<dbReference type="PROSITE" id="PS50181">
    <property type="entry name" value="FBOX"/>
    <property type="match status" value="1"/>
</dbReference>
<dbReference type="STRING" id="2025994.A0A2T3AAL6"/>
<keyword evidence="5" id="KW-1185">Reference proteome</keyword>
<dbReference type="GO" id="GO:0016567">
    <property type="term" value="P:protein ubiquitination"/>
    <property type="evidence" value="ECO:0007669"/>
    <property type="project" value="UniProtKB-UniPathway"/>
</dbReference>
<comment type="pathway">
    <text evidence="1">Protein modification; protein ubiquitination.</text>
</comment>
<dbReference type="InParanoid" id="A0A2T3AAL6"/>
<dbReference type="PANTHER" id="PTHR10706">
    <property type="entry name" value="F-BOX FAMILY PROTEIN"/>
    <property type="match status" value="1"/>
</dbReference>
<evidence type="ECO:0000313" key="5">
    <source>
        <dbReference type="Proteomes" id="UP000241462"/>
    </source>
</evidence>
<dbReference type="EMBL" id="KZ678424">
    <property type="protein sequence ID" value="PSR88788.1"/>
    <property type="molecule type" value="Genomic_DNA"/>
</dbReference>
<evidence type="ECO:0000259" key="3">
    <source>
        <dbReference type="PROSITE" id="PS50181"/>
    </source>
</evidence>
<proteinExistence type="predicted"/>
<dbReference type="InterPro" id="IPR036047">
    <property type="entry name" value="F-box-like_dom_sf"/>
</dbReference>
<dbReference type="Gene3D" id="1.20.1280.50">
    <property type="match status" value="1"/>
</dbReference>
<dbReference type="Pfam" id="PF12937">
    <property type="entry name" value="F-box-like"/>
    <property type="match status" value="1"/>
</dbReference>
<accession>A0A2T3AAL6</accession>
<dbReference type="SMART" id="SM00256">
    <property type="entry name" value="FBOX"/>
    <property type="match status" value="1"/>
</dbReference>
<evidence type="ECO:0000256" key="2">
    <source>
        <dbReference type="ARBA" id="ARBA00022786"/>
    </source>
</evidence>
<dbReference type="UniPathway" id="UPA00143"/>
<gene>
    <name evidence="4" type="ORF">BD289DRAFT_227200</name>
</gene>
<protein>
    <recommendedName>
        <fullName evidence="3">F-box domain-containing protein</fullName>
    </recommendedName>
</protein>
<dbReference type="PANTHER" id="PTHR10706:SF130">
    <property type="entry name" value="F-BOX ONLY PROTEIN 31"/>
    <property type="match status" value="1"/>
</dbReference>
<name>A0A2T3AAL6_9PEZI</name>
<dbReference type="InterPro" id="IPR001810">
    <property type="entry name" value="F-box_dom"/>
</dbReference>
<dbReference type="Pfam" id="PF12014">
    <property type="entry name" value="Cyclin_D1_bind"/>
    <property type="match status" value="1"/>
</dbReference>
<dbReference type="InterPro" id="IPR045048">
    <property type="entry name" value="FBXO31/39"/>
</dbReference>
<dbReference type="Proteomes" id="UP000241462">
    <property type="component" value="Unassembled WGS sequence"/>
</dbReference>